<evidence type="ECO:0000313" key="3">
    <source>
        <dbReference type="Proteomes" id="UP000499080"/>
    </source>
</evidence>
<reference evidence="2 3" key="1">
    <citation type="journal article" date="2019" name="Sci. Rep.">
        <title>Orb-weaving spider Araneus ventricosus genome elucidates the spidroin gene catalogue.</title>
        <authorList>
            <person name="Kono N."/>
            <person name="Nakamura H."/>
            <person name="Ohtoshi R."/>
            <person name="Moran D.A.P."/>
            <person name="Shinohara A."/>
            <person name="Yoshida Y."/>
            <person name="Fujiwara M."/>
            <person name="Mori M."/>
            <person name="Tomita M."/>
            <person name="Arakawa K."/>
        </authorList>
    </citation>
    <scope>NUCLEOTIDE SEQUENCE [LARGE SCALE GENOMIC DNA]</scope>
</reference>
<sequence>ITRKLDHPVVSKHTGKLHDSRRNSFEYLSRSPSSESPSHGPTLPEGGKYYRWWKAPPFLYLQEKRLPTYPVASHISVLEE</sequence>
<evidence type="ECO:0000313" key="2">
    <source>
        <dbReference type="EMBL" id="GBO19364.1"/>
    </source>
</evidence>
<dbReference type="AlphaFoldDB" id="A0A4Y2V4N1"/>
<gene>
    <name evidence="2" type="ORF">AVEN_189225_1</name>
</gene>
<accession>A0A4Y2V4N1</accession>
<name>A0A4Y2V4N1_ARAVE</name>
<feature type="non-terminal residue" evidence="2">
    <location>
        <position position="1"/>
    </location>
</feature>
<evidence type="ECO:0000256" key="1">
    <source>
        <dbReference type="SAM" id="MobiDB-lite"/>
    </source>
</evidence>
<dbReference type="Proteomes" id="UP000499080">
    <property type="component" value="Unassembled WGS sequence"/>
</dbReference>
<proteinExistence type="predicted"/>
<protein>
    <submittedName>
        <fullName evidence="2">Uncharacterized protein</fullName>
    </submittedName>
</protein>
<feature type="region of interest" description="Disordered" evidence="1">
    <location>
        <begin position="1"/>
        <end position="45"/>
    </location>
</feature>
<feature type="compositionally biased region" description="Low complexity" evidence="1">
    <location>
        <begin position="29"/>
        <end position="38"/>
    </location>
</feature>
<comment type="caution">
    <text evidence="2">The sequence shown here is derived from an EMBL/GenBank/DDBJ whole genome shotgun (WGS) entry which is preliminary data.</text>
</comment>
<keyword evidence="3" id="KW-1185">Reference proteome</keyword>
<organism evidence="2 3">
    <name type="scientific">Araneus ventricosus</name>
    <name type="common">Orbweaver spider</name>
    <name type="synonym">Epeira ventricosa</name>
    <dbReference type="NCBI Taxonomy" id="182803"/>
    <lineage>
        <taxon>Eukaryota</taxon>
        <taxon>Metazoa</taxon>
        <taxon>Ecdysozoa</taxon>
        <taxon>Arthropoda</taxon>
        <taxon>Chelicerata</taxon>
        <taxon>Arachnida</taxon>
        <taxon>Araneae</taxon>
        <taxon>Araneomorphae</taxon>
        <taxon>Entelegynae</taxon>
        <taxon>Araneoidea</taxon>
        <taxon>Araneidae</taxon>
        <taxon>Araneus</taxon>
    </lineage>
</organism>
<dbReference type="EMBL" id="BGPR01042839">
    <property type="protein sequence ID" value="GBO19364.1"/>
    <property type="molecule type" value="Genomic_DNA"/>
</dbReference>